<keyword evidence="2 7" id="KW-0813">Transport</keyword>
<feature type="transmembrane region" description="Helical" evidence="7">
    <location>
        <begin position="303"/>
        <end position="321"/>
    </location>
</feature>
<keyword evidence="3" id="KW-1003">Cell membrane</keyword>
<dbReference type="GO" id="GO:0055085">
    <property type="term" value="P:transmembrane transport"/>
    <property type="evidence" value="ECO:0007669"/>
    <property type="project" value="InterPro"/>
</dbReference>
<keyword evidence="6 7" id="KW-0472">Membrane</keyword>
<feature type="transmembrane region" description="Helical" evidence="7">
    <location>
        <begin position="69"/>
        <end position="89"/>
    </location>
</feature>
<comment type="subcellular location">
    <subcellularLocation>
        <location evidence="1 7">Cell membrane</location>
        <topology evidence="1 7">Multi-pass membrane protein</topology>
    </subcellularLocation>
</comment>
<keyword evidence="4 7" id="KW-0812">Transmembrane</keyword>
<dbReference type="EMBL" id="JAWNFU010000001">
    <property type="protein sequence ID" value="MDY5152836.1"/>
    <property type="molecule type" value="Genomic_DNA"/>
</dbReference>
<accession>A0AAW9HGU6</accession>
<proteinExistence type="inferred from homology"/>
<evidence type="ECO:0000256" key="5">
    <source>
        <dbReference type="ARBA" id="ARBA00022989"/>
    </source>
</evidence>
<evidence type="ECO:0000313" key="10">
    <source>
        <dbReference type="EMBL" id="MDY5152836.1"/>
    </source>
</evidence>
<evidence type="ECO:0000256" key="1">
    <source>
        <dbReference type="ARBA" id="ARBA00004651"/>
    </source>
</evidence>
<evidence type="ECO:0000256" key="3">
    <source>
        <dbReference type="ARBA" id="ARBA00022475"/>
    </source>
</evidence>
<dbReference type="Pfam" id="PF00528">
    <property type="entry name" value="BPD_transp_1"/>
    <property type="match status" value="1"/>
</dbReference>
<evidence type="ECO:0000256" key="2">
    <source>
        <dbReference type="ARBA" id="ARBA00022448"/>
    </source>
</evidence>
<name>A0AAW9HGU6_9ACTO</name>
<sequence>MKHEERSNTAMAKNGGGAHTEVTVDDSPNPGLSVGEFKGQAHIDRGSEEVAVQTRHPRRRVRQEVRNRWKSVIAWLIAAVYLFPVYWMINTSLKSNKAMFASPPQMYPHEPQVESFARVMTGNYGVWQALLNSVIIALSVLVLTLVIAIPASYAVARLRGGITTSMMVMLTVVQLLPAIAISIPMFVMFRQLDLINNYISVILADISATLPFAVILLRPYFKQFPVEVEEAAKLDGLSTLQTIVRIIIPTIRPGVIMISSFAFLMAWGEFTFALTLTTDASIQPLTVALNRVIGQYGTAWNDLMAIAVIIAVPVLVIFIGLQKYIVAGLSGGATKG</sequence>
<feature type="transmembrane region" description="Helical" evidence="7">
    <location>
        <begin position="168"/>
        <end position="189"/>
    </location>
</feature>
<comment type="caution">
    <text evidence="10">The sequence shown here is derived from an EMBL/GenBank/DDBJ whole genome shotgun (WGS) entry which is preliminary data.</text>
</comment>
<dbReference type="InterPro" id="IPR035906">
    <property type="entry name" value="MetI-like_sf"/>
</dbReference>
<organism evidence="10 11">
    <name type="scientific">Actinobaculum suis</name>
    <dbReference type="NCBI Taxonomy" id="1657"/>
    <lineage>
        <taxon>Bacteria</taxon>
        <taxon>Bacillati</taxon>
        <taxon>Actinomycetota</taxon>
        <taxon>Actinomycetes</taxon>
        <taxon>Actinomycetales</taxon>
        <taxon>Actinomycetaceae</taxon>
        <taxon>Actinobaculum</taxon>
    </lineage>
</organism>
<evidence type="ECO:0000256" key="4">
    <source>
        <dbReference type="ARBA" id="ARBA00022692"/>
    </source>
</evidence>
<dbReference type="Gene3D" id="1.10.3720.10">
    <property type="entry name" value="MetI-like"/>
    <property type="match status" value="1"/>
</dbReference>
<evidence type="ECO:0000259" key="9">
    <source>
        <dbReference type="PROSITE" id="PS50928"/>
    </source>
</evidence>
<dbReference type="CDD" id="cd06261">
    <property type="entry name" value="TM_PBP2"/>
    <property type="match status" value="1"/>
</dbReference>
<evidence type="ECO:0000256" key="8">
    <source>
        <dbReference type="SAM" id="MobiDB-lite"/>
    </source>
</evidence>
<feature type="transmembrane region" description="Helical" evidence="7">
    <location>
        <begin position="255"/>
        <end position="276"/>
    </location>
</feature>
<dbReference type="Proteomes" id="UP001273799">
    <property type="component" value="Unassembled WGS sequence"/>
</dbReference>
<feature type="transmembrane region" description="Helical" evidence="7">
    <location>
        <begin position="195"/>
        <end position="217"/>
    </location>
</feature>
<gene>
    <name evidence="10" type="ORF">R6G71_02045</name>
</gene>
<feature type="region of interest" description="Disordered" evidence="8">
    <location>
        <begin position="1"/>
        <end position="29"/>
    </location>
</feature>
<dbReference type="PROSITE" id="PS50928">
    <property type="entry name" value="ABC_TM1"/>
    <property type="match status" value="1"/>
</dbReference>
<evidence type="ECO:0000256" key="6">
    <source>
        <dbReference type="ARBA" id="ARBA00023136"/>
    </source>
</evidence>
<dbReference type="PANTHER" id="PTHR32243">
    <property type="entry name" value="MALTOSE TRANSPORT SYSTEM PERMEASE-RELATED"/>
    <property type="match status" value="1"/>
</dbReference>
<dbReference type="PANTHER" id="PTHR32243:SF18">
    <property type="entry name" value="INNER MEMBRANE ABC TRANSPORTER PERMEASE PROTEIN YCJP"/>
    <property type="match status" value="1"/>
</dbReference>
<feature type="domain" description="ABC transmembrane type-1" evidence="9">
    <location>
        <begin position="130"/>
        <end position="321"/>
    </location>
</feature>
<evidence type="ECO:0000256" key="7">
    <source>
        <dbReference type="RuleBase" id="RU363032"/>
    </source>
</evidence>
<feature type="transmembrane region" description="Helical" evidence="7">
    <location>
        <begin position="129"/>
        <end position="156"/>
    </location>
</feature>
<keyword evidence="5 7" id="KW-1133">Transmembrane helix</keyword>
<dbReference type="RefSeq" id="WP_244924584.1">
    <property type="nucleotide sequence ID" value="NZ_FNAU01000009.1"/>
</dbReference>
<comment type="similarity">
    <text evidence="7">Belongs to the binding-protein-dependent transport system permease family.</text>
</comment>
<dbReference type="GO" id="GO:0005886">
    <property type="term" value="C:plasma membrane"/>
    <property type="evidence" value="ECO:0007669"/>
    <property type="project" value="UniProtKB-SubCell"/>
</dbReference>
<evidence type="ECO:0000313" key="11">
    <source>
        <dbReference type="Proteomes" id="UP001273799"/>
    </source>
</evidence>
<dbReference type="AlphaFoldDB" id="A0AAW9HGU6"/>
<reference evidence="10" key="1">
    <citation type="submission" date="2023-10" db="EMBL/GenBank/DDBJ databases">
        <title>Whole Genome based description of the genera Actinobaculum and Actinotignum reveals a complex phylogenetic relationship within the species included in the genus Actinotignum.</title>
        <authorList>
            <person name="Jensen C.S."/>
            <person name="Dargis R."/>
            <person name="Kemp M."/>
            <person name="Christensen J.J."/>
        </authorList>
    </citation>
    <scope>NUCLEOTIDE SEQUENCE</scope>
    <source>
        <strain evidence="10">Actinobaculum_suis_CCUG19206T</strain>
    </source>
</reference>
<dbReference type="InterPro" id="IPR000515">
    <property type="entry name" value="MetI-like"/>
</dbReference>
<dbReference type="InterPro" id="IPR050901">
    <property type="entry name" value="BP-dep_ABC_trans_perm"/>
</dbReference>
<dbReference type="SUPFAM" id="SSF161098">
    <property type="entry name" value="MetI-like"/>
    <property type="match status" value="1"/>
</dbReference>
<protein>
    <submittedName>
        <fullName evidence="10">Carbohydrate ABC transporter permease</fullName>
    </submittedName>
</protein>